<protein>
    <recommendedName>
        <fullName evidence="4">SHOCT domain-containing protein</fullName>
    </recommendedName>
</protein>
<evidence type="ECO:0000313" key="2">
    <source>
        <dbReference type="EMBL" id="APG25566.1"/>
    </source>
</evidence>
<proteinExistence type="predicted"/>
<dbReference type="Proteomes" id="UP000182264">
    <property type="component" value="Chromosome"/>
</dbReference>
<reference evidence="2 3" key="1">
    <citation type="journal article" date="2017" name="Genome Announc.">
        <title>Complete Genome Sequences of Two Acetylene-Fermenting Pelobacter acetylenicus Strains.</title>
        <authorList>
            <person name="Sutton J.M."/>
            <person name="Baesman S.M."/>
            <person name="Fierst J.L."/>
            <person name="Poret-Peterson A.T."/>
            <person name="Oremland R.S."/>
            <person name="Dunlap D.S."/>
            <person name="Akob D.M."/>
        </authorList>
    </citation>
    <scope>NUCLEOTIDE SEQUENCE [LARGE SCALE GENOMIC DNA]</scope>
    <source>
        <strain evidence="2 3">DSM 3247</strain>
    </source>
</reference>
<dbReference type="RefSeq" id="WP_235605412.1">
    <property type="nucleotide sequence ID" value="NZ_CP015455.1"/>
</dbReference>
<dbReference type="AlphaFoldDB" id="A0A1L3GHZ5"/>
<keyword evidence="3" id="KW-1185">Reference proteome</keyword>
<sequence length="80" mass="8573">MKTARALMVLMALFVLVGCSSSGGSAGLGALGGAAAGAGGYEYHLKRQEDKVEQDYKDGKITKSEYDIRIDQIKKDSVFR</sequence>
<feature type="chain" id="PRO_5010326017" description="SHOCT domain-containing protein" evidence="1">
    <location>
        <begin position="27"/>
        <end position="80"/>
    </location>
</feature>
<organism evidence="2 3">
    <name type="scientific">Syntrophotalea acetylenica</name>
    <name type="common">Pelobacter acetylenicus</name>
    <dbReference type="NCBI Taxonomy" id="29542"/>
    <lineage>
        <taxon>Bacteria</taxon>
        <taxon>Pseudomonadati</taxon>
        <taxon>Thermodesulfobacteriota</taxon>
        <taxon>Desulfuromonadia</taxon>
        <taxon>Desulfuromonadales</taxon>
        <taxon>Syntrophotaleaceae</taxon>
        <taxon>Syntrophotalea</taxon>
    </lineage>
</organism>
<accession>A0A1L3GHZ5</accession>
<keyword evidence="1" id="KW-0732">Signal</keyword>
<gene>
    <name evidence="2" type="ORF">A7E75_11470</name>
</gene>
<evidence type="ECO:0008006" key="4">
    <source>
        <dbReference type="Google" id="ProtNLM"/>
    </source>
</evidence>
<dbReference type="EMBL" id="CP015518">
    <property type="protein sequence ID" value="APG25566.1"/>
    <property type="molecule type" value="Genomic_DNA"/>
</dbReference>
<name>A0A1L3GHZ5_SYNAC</name>
<evidence type="ECO:0000313" key="3">
    <source>
        <dbReference type="Proteomes" id="UP000182264"/>
    </source>
</evidence>
<dbReference type="KEGG" id="pace:A6070_05485"/>
<evidence type="ECO:0000256" key="1">
    <source>
        <dbReference type="SAM" id="SignalP"/>
    </source>
</evidence>
<dbReference type="PROSITE" id="PS51257">
    <property type="entry name" value="PROKAR_LIPOPROTEIN"/>
    <property type="match status" value="1"/>
</dbReference>
<feature type="signal peptide" evidence="1">
    <location>
        <begin position="1"/>
        <end position="26"/>
    </location>
</feature>